<feature type="compositionally biased region" description="Polar residues" evidence="1">
    <location>
        <begin position="242"/>
        <end position="287"/>
    </location>
</feature>
<evidence type="ECO:0000313" key="5">
    <source>
        <dbReference type="Proteomes" id="UP000242525"/>
    </source>
</evidence>
<evidence type="ECO:0000313" key="4">
    <source>
        <dbReference type="EMBL" id="CDO52236.1"/>
    </source>
</evidence>
<dbReference type="GO" id="GO:0006808">
    <property type="term" value="P:regulation of nitrogen utilization"/>
    <property type="evidence" value="ECO:0007669"/>
    <property type="project" value="TreeGrafter"/>
</dbReference>
<dbReference type="InterPro" id="IPR013860">
    <property type="entry name" value="AreA_GATA"/>
</dbReference>
<feature type="region of interest" description="Disordered" evidence="1">
    <location>
        <begin position="1"/>
        <end position="39"/>
    </location>
</feature>
<dbReference type="AlphaFoldDB" id="A0A0J9X631"/>
<feature type="region of interest" description="Disordered" evidence="1">
    <location>
        <begin position="311"/>
        <end position="403"/>
    </location>
</feature>
<feature type="region of interest" description="Disordered" evidence="1">
    <location>
        <begin position="421"/>
        <end position="476"/>
    </location>
</feature>
<keyword evidence="5" id="KW-1185">Reference proteome</keyword>
<dbReference type="GO" id="GO:0000122">
    <property type="term" value="P:negative regulation of transcription by RNA polymerase II"/>
    <property type="evidence" value="ECO:0007669"/>
    <property type="project" value="TreeGrafter"/>
</dbReference>
<dbReference type="GO" id="GO:0005737">
    <property type="term" value="C:cytoplasm"/>
    <property type="evidence" value="ECO:0007669"/>
    <property type="project" value="TreeGrafter"/>
</dbReference>
<feature type="compositionally biased region" description="Low complexity" evidence="1">
    <location>
        <begin position="100"/>
        <end position="117"/>
    </location>
</feature>
<protein>
    <submittedName>
        <fullName evidence="4">Uncharacterized protein</fullName>
    </submittedName>
</protein>
<dbReference type="InterPro" id="IPR021711">
    <property type="entry name" value="DUF3295"/>
</dbReference>
<feature type="compositionally biased region" description="Low complexity" evidence="1">
    <location>
        <begin position="315"/>
        <end position="325"/>
    </location>
</feature>
<dbReference type="PANTHER" id="PTHR28014">
    <property type="entry name" value="NEGATIVE REGULATOR OF RAS-CAMP PATHWAY"/>
    <property type="match status" value="1"/>
</dbReference>
<evidence type="ECO:0000259" key="3">
    <source>
        <dbReference type="Pfam" id="PF11702"/>
    </source>
</evidence>
<dbReference type="EMBL" id="CCBN010000002">
    <property type="protein sequence ID" value="CDO52236.1"/>
    <property type="molecule type" value="Genomic_DNA"/>
</dbReference>
<proteinExistence type="predicted"/>
<feature type="region of interest" description="Disordered" evidence="1">
    <location>
        <begin position="230"/>
        <end position="287"/>
    </location>
</feature>
<feature type="compositionally biased region" description="Acidic residues" evidence="1">
    <location>
        <begin position="430"/>
        <end position="445"/>
    </location>
</feature>
<feature type="compositionally biased region" description="Acidic residues" evidence="1">
    <location>
        <begin position="576"/>
        <end position="611"/>
    </location>
</feature>
<dbReference type="STRING" id="1173061.A0A0J9X631"/>
<name>A0A0J9X631_GEOCN</name>
<evidence type="ECO:0000256" key="1">
    <source>
        <dbReference type="SAM" id="MobiDB-lite"/>
    </source>
</evidence>
<feature type="compositionally biased region" description="Basic residues" evidence="1">
    <location>
        <begin position="1"/>
        <end position="12"/>
    </location>
</feature>
<reference evidence="4" key="1">
    <citation type="submission" date="2014-03" db="EMBL/GenBank/DDBJ databases">
        <authorList>
            <person name="Casaregola S."/>
        </authorList>
    </citation>
    <scope>NUCLEOTIDE SEQUENCE [LARGE SCALE GENOMIC DNA]</scope>
    <source>
        <strain evidence="4">CLIB 918</strain>
    </source>
</reference>
<dbReference type="Pfam" id="PF08550">
    <property type="entry name" value="GATA_AreA"/>
    <property type="match status" value="1"/>
</dbReference>
<feature type="region of interest" description="Disordered" evidence="1">
    <location>
        <begin position="88"/>
        <end position="121"/>
    </location>
</feature>
<feature type="compositionally biased region" description="Polar residues" evidence="1">
    <location>
        <begin position="344"/>
        <end position="357"/>
    </location>
</feature>
<dbReference type="PANTHER" id="PTHR28014:SF1">
    <property type="entry name" value="NEGATIVE REGULATOR OF RAS-CAMP PATHWAY"/>
    <property type="match status" value="1"/>
</dbReference>
<feature type="domain" description="DUF3295" evidence="3">
    <location>
        <begin position="387"/>
        <end position="665"/>
    </location>
</feature>
<dbReference type="InterPro" id="IPR053043">
    <property type="entry name" value="Ras-cAMP_regulatory"/>
</dbReference>
<accession>A0A0J9X631</accession>
<dbReference type="OrthoDB" id="5054775at2759"/>
<feature type="domain" description="DUF3295" evidence="3">
    <location>
        <begin position="674"/>
        <end position="768"/>
    </location>
</feature>
<dbReference type="GO" id="GO:0031930">
    <property type="term" value="P:mitochondria-nucleus signaling pathway"/>
    <property type="evidence" value="ECO:0007669"/>
    <property type="project" value="TreeGrafter"/>
</dbReference>
<gene>
    <name evidence="4" type="ORF">BN980_GECA02s07853g</name>
</gene>
<comment type="caution">
    <text evidence="4">The sequence shown here is derived from an EMBL/GenBank/DDBJ whole genome shotgun (WGS) entry which is preliminary data.</text>
</comment>
<feature type="compositionally biased region" description="Polar residues" evidence="1">
    <location>
        <begin position="451"/>
        <end position="473"/>
    </location>
</feature>
<feature type="domain" description="Nitrogen regulatory protein areA GATA-like" evidence="2">
    <location>
        <begin position="162"/>
        <end position="189"/>
    </location>
</feature>
<dbReference type="Proteomes" id="UP000242525">
    <property type="component" value="Unassembled WGS sequence"/>
</dbReference>
<feature type="region of interest" description="Disordered" evidence="1">
    <location>
        <begin position="571"/>
        <end position="618"/>
    </location>
</feature>
<evidence type="ECO:0000259" key="2">
    <source>
        <dbReference type="Pfam" id="PF08550"/>
    </source>
</evidence>
<feature type="compositionally biased region" description="Low complexity" evidence="1">
    <location>
        <begin position="30"/>
        <end position="39"/>
    </location>
</feature>
<organism evidence="4 5">
    <name type="scientific">Geotrichum candidum</name>
    <name type="common">Oospora lactis</name>
    <name type="synonym">Dipodascus geotrichum</name>
    <dbReference type="NCBI Taxonomy" id="1173061"/>
    <lineage>
        <taxon>Eukaryota</taxon>
        <taxon>Fungi</taxon>
        <taxon>Dikarya</taxon>
        <taxon>Ascomycota</taxon>
        <taxon>Saccharomycotina</taxon>
        <taxon>Dipodascomycetes</taxon>
        <taxon>Dipodascales</taxon>
        <taxon>Dipodascaceae</taxon>
        <taxon>Geotrichum</taxon>
    </lineage>
</organism>
<dbReference type="Pfam" id="PF11702">
    <property type="entry name" value="DUF3295"/>
    <property type="match status" value="2"/>
</dbReference>
<sequence length="768" mass="84691">MIYSQKHHHTNIHHNPPPHINRPHHHHHNSNNNNNIHSSIHNTLHKANKRNQKLTLNSSAAAVTGGGCDACGKPLICDSCIGPITPDDSRSLPLQPSTDNNNNNNPVAAPPSNNNNNTTITTQHHNDFDDYFFAKPPAPLLVLSPQSASLLDPLNIKSFYSLWSVFSKCSNTLENGKRLENMSWRLWNRELLFDDDSSCSSSANTSLASSISSITELCRPTMGEPCEPMSELNARPRRSHSLVESQKSLTQGFNIDKNTPVHNANDTTAPAKADNNTPASRNLSQQSVTLARRNTCSGVVRRAPSTQALNVASSTVNHTGTTNTTRQHASLFPSNPKKLAPRSQACQPSQPTSNTLHKPSLHNPTLAAGPHGQNPPLKPKTSSLFANPPARKSVSLFPDSSTHQQRLADVNKALYLNPRDKRHQAVINSDSDDDDLSTDDDSDSFEDTRSQRSSIHQANMGFSQTNHPSTTSIVRGFGPSQISISIRSSAQLNGANTTAIPNSNESLTKARPNQITKEKMFFIESSSSPESEKNNSLTSSFSLAKAEPLPPAKISSLFGEPKVRTEKRSLNVLNEADSEDNDDFDSDDFFDSDEDEFENDSSWDSVDDESDNSASMSGDHAFERIESQPRLLNRPSLLSSMFLNKLHEEQSPVTGAKSTTAPEQYTHVSKSLTAPAAGATTKYDFDLHSPRTTRRNMLACELSDSVRRNLICERKQLSNVTHTGGKIQRRHTSVDMVGLTKYQHQSQRLPEDDWNGLNFDFDYHARGW</sequence>